<keyword evidence="4 7" id="KW-0812">Transmembrane</keyword>
<gene>
    <name evidence="9" type="ORF">SAMN03080599_02168</name>
</gene>
<feature type="transmembrane region" description="Helical" evidence="7">
    <location>
        <begin position="113"/>
        <end position="134"/>
    </location>
</feature>
<evidence type="ECO:0000256" key="7">
    <source>
        <dbReference type="SAM" id="Phobius"/>
    </source>
</evidence>
<feature type="domain" description="EamA" evidence="8">
    <location>
        <begin position="169"/>
        <end position="299"/>
    </location>
</feature>
<evidence type="ECO:0000313" key="10">
    <source>
        <dbReference type="Proteomes" id="UP000199208"/>
    </source>
</evidence>
<keyword evidence="6 7" id="KW-0472">Membrane</keyword>
<feature type="transmembrane region" description="Helical" evidence="7">
    <location>
        <begin position="20"/>
        <end position="37"/>
    </location>
</feature>
<proteinExistence type="inferred from homology"/>
<dbReference type="PANTHER" id="PTHR42920:SF11">
    <property type="entry name" value="INNER MEMBRANE PROTEIN YTFF"/>
    <property type="match status" value="1"/>
</dbReference>
<evidence type="ECO:0000256" key="1">
    <source>
        <dbReference type="ARBA" id="ARBA00004651"/>
    </source>
</evidence>
<reference evidence="9 10" key="1">
    <citation type="submission" date="2016-10" db="EMBL/GenBank/DDBJ databases">
        <authorList>
            <person name="de Groot N.N."/>
        </authorList>
    </citation>
    <scope>NUCLEOTIDE SEQUENCE [LARGE SCALE GENOMIC DNA]</scope>
    <source>
        <strain evidence="9 10">DSM 2784</strain>
    </source>
</reference>
<feature type="transmembrane region" description="Helical" evidence="7">
    <location>
        <begin position="164"/>
        <end position="182"/>
    </location>
</feature>
<name>A0A1G5S305_9FIRM</name>
<dbReference type="SUPFAM" id="SSF103481">
    <property type="entry name" value="Multidrug resistance efflux transporter EmrE"/>
    <property type="match status" value="2"/>
</dbReference>
<keyword evidence="5 7" id="KW-1133">Transmembrane helix</keyword>
<evidence type="ECO:0000256" key="2">
    <source>
        <dbReference type="ARBA" id="ARBA00007362"/>
    </source>
</evidence>
<feature type="domain" description="EamA" evidence="8">
    <location>
        <begin position="19"/>
        <end position="157"/>
    </location>
</feature>
<evidence type="ECO:0000313" key="9">
    <source>
        <dbReference type="EMBL" id="SCZ80230.1"/>
    </source>
</evidence>
<dbReference type="Proteomes" id="UP000199208">
    <property type="component" value="Unassembled WGS sequence"/>
</dbReference>
<dbReference type="PANTHER" id="PTHR42920">
    <property type="entry name" value="OS03G0707200 PROTEIN-RELATED"/>
    <property type="match status" value="1"/>
</dbReference>
<feature type="transmembrane region" description="Helical" evidence="7">
    <location>
        <begin position="259"/>
        <end position="276"/>
    </location>
</feature>
<evidence type="ECO:0000256" key="5">
    <source>
        <dbReference type="ARBA" id="ARBA00022989"/>
    </source>
</evidence>
<sequence length="301" mass="31704">MPSTNSSAKSLKAEKTNQSAILFAFIAAAFYALSTPFSKLLLTNLDGTILAGLLYLGAGIGMLAILLVYKAFNLDSSEISLGKSELKYIIAMVILDIAAPIFLMAGLKMSSAANVSLLNNFEIVTTTMIASLVFHEKISKTLGTGIALVTLSTMILSFQSEGSLSFSVGSAFVLMACLCWGLENNCTRMLSSKDPKQIVVIKGFGSGLGALGIGLIIGKTLPEPKLLISALILGFIAYGFSVYLYVLAQRTLGASKTSAFYAVAPFIGAAASIVVFRELPGLNFWVALAVLAVGTYFTNKG</sequence>
<feature type="transmembrane region" description="Helical" evidence="7">
    <location>
        <begin position="49"/>
        <end position="69"/>
    </location>
</feature>
<feature type="transmembrane region" description="Helical" evidence="7">
    <location>
        <begin position="141"/>
        <end position="158"/>
    </location>
</feature>
<dbReference type="InterPro" id="IPR051258">
    <property type="entry name" value="Diverse_Substrate_Transporter"/>
</dbReference>
<comment type="similarity">
    <text evidence="2">Belongs to the EamA transporter family.</text>
</comment>
<evidence type="ECO:0000256" key="4">
    <source>
        <dbReference type="ARBA" id="ARBA00022692"/>
    </source>
</evidence>
<feature type="transmembrane region" description="Helical" evidence="7">
    <location>
        <begin position="203"/>
        <end position="221"/>
    </location>
</feature>
<feature type="transmembrane region" description="Helical" evidence="7">
    <location>
        <begin position="282"/>
        <end position="299"/>
    </location>
</feature>
<feature type="transmembrane region" description="Helical" evidence="7">
    <location>
        <begin position="89"/>
        <end position="107"/>
    </location>
</feature>
<evidence type="ECO:0000256" key="3">
    <source>
        <dbReference type="ARBA" id="ARBA00022475"/>
    </source>
</evidence>
<keyword evidence="10" id="KW-1185">Reference proteome</keyword>
<keyword evidence="3" id="KW-1003">Cell membrane</keyword>
<evidence type="ECO:0000256" key="6">
    <source>
        <dbReference type="ARBA" id="ARBA00023136"/>
    </source>
</evidence>
<dbReference type="GO" id="GO:0005886">
    <property type="term" value="C:plasma membrane"/>
    <property type="evidence" value="ECO:0007669"/>
    <property type="project" value="UniProtKB-SubCell"/>
</dbReference>
<dbReference type="InterPro" id="IPR037185">
    <property type="entry name" value="EmrE-like"/>
</dbReference>
<feature type="transmembrane region" description="Helical" evidence="7">
    <location>
        <begin position="227"/>
        <end position="247"/>
    </location>
</feature>
<organism evidence="9 10">
    <name type="scientific">Acidaminobacter hydrogenoformans DSM 2784</name>
    <dbReference type="NCBI Taxonomy" id="1120920"/>
    <lineage>
        <taxon>Bacteria</taxon>
        <taxon>Bacillati</taxon>
        <taxon>Bacillota</taxon>
        <taxon>Clostridia</taxon>
        <taxon>Peptostreptococcales</taxon>
        <taxon>Acidaminobacteraceae</taxon>
        <taxon>Acidaminobacter</taxon>
    </lineage>
</organism>
<evidence type="ECO:0000259" key="8">
    <source>
        <dbReference type="Pfam" id="PF00892"/>
    </source>
</evidence>
<dbReference type="OrthoDB" id="9794287at2"/>
<protein>
    <submittedName>
        <fullName evidence="9">Uncharacterized membrane protein</fullName>
    </submittedName>
</protein>
<dbReference type="RefSeq" id="WP_092591381.1">
    <property type="nucleotide sequence ID" value="NZ_FMWL01000011.1"/>
</dbReference>
<dbReference type="InterPro" id="IPR000620">
    <property type="entry name" value="EamA_dom"/>
</dbReference>
<comment type="subcellular location">
    <subcellularLocation>
        <location evidence="1">Cell membrane</location>
        <topology evidence="1">Multi-pass membrane protein</topology>
    </subcellularLocation>
</comment>
<dbReference type="EMBL" id="FMWL01000011">
    <property type="protein sequence ID" value="SCZ80230.1"/>
    <property type="molecule type" value="Genomic_DNA"/>
</dbReference>
<dbReference type="STRING" id="1120920.SAMN03080599_02168"/>
<dbReference type="AlphaFoldDB" id="A0A1G5S305"/>
<dbReference type="Pfam" id="PF00892">
    <property type="entry name" value="EamA"/>
    <property type="match status" value="2"/>
</dbReference>
<accession>A0A1G5S305</accession>